<dbReference type="Proteomes" id="UP001604336">
    <property type="component" value="Unassembled WGS sequence"/>
</dbReference>
<comment type="caution">
    <text evidence="3">The sequence shown here is derived from an EMBL/GenBank/DDBJ whole genome shotgun (WGS) entry which is preliminary data.</text>
</comment>
<organism evidence="3 4">
    <name type="scientific">Abeliophyllum distichum</name>
    <dbReference type="NCBI Taxonomy" id="126358"/>
    <lineage>
        <taxon>Eukaryota</taxon>
        <taxon>Viridiplantae</taxon>
        <taxon>Streptophyta</taxon>
        <taxon>Embryophyta</taxon>
        <taxon>Tracheophyta</taxon>
        <taxon>Spermatophyta</taxon>
        <taxon>Magnoliopsida</taxon>
        <taxon>eudicotyledons</taxon>
        <taxon>Gunneridae</taxon>
        <taxon>Pentapetalae</taxon>
        <taxon>asterids</taxon>
        <taxon>lamiids</taxon>
        <taxon>Lamiales</taxon>
        <taxon>Oleaceae</taxon>
        <taxon>Forsythieae</taxon>
        <taxon>Abeliophyllum</taxon>
    </lineage>
</organism>
<evidence type="ECO:0000256" key="1">
    <source>
        <dbReference type="SAM" id="MobiDB-lite"/>
    </source>
</evidence>
<dbReference type="AlphaFoldDB" id="A0ABD1VZ90"/>
<dbReference type="InterPro" id="IPR055126">
    <property type="entry name" value="EDR4-like_N"/>
</dbReference>
<keyword evidence="4" id="KW-1185">Reference proteome</keyword>
<feature type="region of interest" description="Disordered" evidence="1">
    <location>
        <begin position="44"/>
        <end position="136"/>
    </location>
</feature>
<name>A0ABD1VZ90_9LAMI</name>
<feature type="domain" description="Enhanced disease resistance 4-like N-terminal" evidence="2">
    <location>
        <begin position="8"/>
        <end position="41"/>
    </location>
</feature>
<dbReference type="PANTHER" id="PTHR31105:SF38">
    <property type="entry name" value="PROTEIN ENHANCED DISEASE RESISTANCE 4"/>
    <property type="match status" value="1"/>
</dbReference>
<protein>
    <recommendedName>
        <fullName evidence="2">Enhanced disease resistance 4-like N-terminal domain-containing protein</fullName>
    </recommendedName>
</protein>
<dbReference type="InterPro" id="IPR040244">
    <property type="entry name" value="EDR4-like"/>
</dbReference>
<evidence type="ECO:0000259" key="2">
    <source>
        <dbReference type="Pfam" id="PF22910"/>
    </source>
</evidence>
<sequence>MSTQPTTKVRLVRCPRCRQVLAELPDVPLYTCGGCGTILKAKNRKNESDDSNVRLQETDAVVKTEQDHVSEEKEETGSNQDLTPPLSGESLPEKDNTGDHGEHDKSFSDDISSSPEGNGVEDRHLSDESPSSSEFKCHVVEVSTQEVRHCTEWDDMIPLDGCHGRDPMEVGENTKGIISRYLVPENDVKSQNISKSLETSSHSVGRTTEVNEDIKIHPLFRSLSKENDLNTHTGDLFVSAQSPLNESHCVS</sequence>
<reference evidence="4" key="1">
    <citation type="submission" date="2024-07" db="EMBL/GenBank/DDBJ databases">
        <title>Two chromosome-level genome assemblies of Korean endemic species Abeliophyllum distichum and Forsythia ovata (Oleaceae).</title>
        <authorList>
            <person name="Jang H."/>
        </authorList>
    </citation>
    <scope>NUCLEOTIDE SEQUENCE [LARGE SCALE GENOMIC DNA]</scope>
</reference>
<feature type="compositionally biased region" description="Basic and acidic residues" evidence="1">
    <location>
        <begin position="91"/>
        <end position="108"/>
    </location>
</feature>
<evidence type="ECO:0000313" key="3">
    <source>
        <dbReference type="EMBL" id="KAL2541863.1"/>
    </source>
</evidence>
<dbReference type="Pfam" id="PF22910">
    <property type="entry name" value="EDR4-like_1st"/>
    <property type="match status" value="1"/>
</dbReference>
<feature type="compositionally biased region" description="Basic and acidic residues" evidence="1">
    <location>
        <begin position="44"/>
        <end position="71"/>
    </location>
</feature>
<gene>
    <name evidence="3" type="ORF">Adt_02841</name>
</gene>
<dbReference type="PANTHER" id="PTHR31105">
    <property type="entry name" value="EXTRA-LARGE G-PROTEIN-LIKE"/>
    <property type="match status" value="1"/>
</dbReference>
<dbReference type="EMBL" id="JBFOLK010000001">
    <property type="protein sequence ID" value="KAL2541863.1"/>
    <property type="molecule type" value="Genomic_DNA"/>
</dbReference>
<accession>A0ABD1VZ90</accession>
<evidence type="ECO:0000313" key="4">
    <source>
        <dbReference type="Proteomes" id="UP001604336"/>
    </source>
</evidence>
<proteinExistence type="predicted"/>